<feature type="transmembrane region" description="Helical" evidence="1">
    <location>
        <begin position="51"/>
        <end position="75"/>
    </location>
</feature>
<evidence type="ECO:0000313" key="3">
    <source>
        <dbReference type="EMBL" id="HIQ98040.1"/>
    </source>
</evidence>
<keyword evidence="1" id="KW-0812">Transmembrane</keyword>
<accession>A0A9D1A059</accession>
<evidence type="ECO:0000313" key="4">
    <source>
        <dbReference type="Proteomes" id="UP000886886"/>
    </source>
</evidence>
<feature type="transmembrane region" description="Helical" evidence="1">
    <location>
        <begin position="81"/>
        <end position="99"/>
    </location>
</feature>
<name>A0A9D1A059_9FIRM</name>
<dbReference type="GO" id="GO:0042802">
    <property type="term" value="F:identical protein binding"/>
    <property type="evidence" value="ECO:0007669"/>
    <property type="project" value="TreeGrafter"/>
</dbReference>
<protein>
    <submittedName>
        <fullName evidence="3">GHKL domain-containing protein</fullName>
    </submittedName>
</protein>
<dbReference type="Gene3D" id="3.30.565.10">
    <property type="entry name" value="Histidine kinase-like ATPase, C-terminal domain"/>
    <property type="match status" value="1"/>
</dbReference>
<proteinExistence type="predicted"/>
<dbReference type="EMBL" id="DVFT01000230">
    <property type="protein sequence ID" value="HIQ98040.1"/>
    <property type="molecule type" value="Genomic_DNA"/>
</dbReference>
<keyword evidence="1" id="KW-1133">Transmembrane helix</keyword>
<dbReference type="InterPro" id="IPR036890">
    <property type="entry name" value="HATPase_C_sf"/>
</dbReference>
<feature type="transmembrane region" description="Helical" evidence="1">
    <location>
        <begin position="6"/>
        <end position="39"/>
    </location>
</feature>
<feature type="transmembrane region" description="Helical" evidence="1">
    <location>
        <begin position="120"/>
        <end position="140"/>
    </location>
</feature>
<dbReference type="Pfam" id="PF14501">
    <property type="entry name" value="HATPase_c_5"/>
    <property type="match status" value="1"/>
</dbReference>
<dbReference type="PANTHER" id="PTHR40448:SF1">
    <property type="entry name" value="TWO-COMPONENT SENSOR HISTIDINE KINASE"/>
    <property type="match status" value="1"/>
</dbReference>
<reference evidence="3" key="2">
    <citation type="journal article" date="2021" name="PeerJ">
        <title>Extensive microbial diversity within the chicken gut microbiome revealed by metagenomics and culture.</title>
        <authorList>
            <person name="Gilroy R."/>
            <person name="Ravi A."/>
            <person name="Getino M."/>
            <person name="Pursley I."/>
            <person name="Horton D.L."/>
            <person name="Alikhan N.F."/>
            <person name="Baker D."/>
            <person name="Gharbi K."/>
            <person name="Hall N."/>
            <person name="Watson M."/>
            <person name="Adriaenssens E.M."/>
            <person name="Foster-Nyarko E."/>
            <person name="Jarju S."/>
            <person name="Secka A."/>
            <person name="Antonio M."/>
            <person name="Oren A."/>
            <person name="Chaudhuri R.R."/>
            <person name="La Ragione R."/>
            <person name="Hildebrand F."/>
            <person name="Pallen M.J."/>
        </authorList>
    </citation>
    <scope>NUCLEOTIDE SEQUENCE</scope>
    <source>
        <strain evidence="3">ChiSjej3B21-11622</strain>
    </source>
</reference>
<gene>
    <name evidence="3" type="ORF">IAB26_15930</name>
</gene>
<feature type="domain" description="Sensor histidine kinase NatK-like C-terminal" evidence="2">
    <location>
        <begin position="297"/>
        <end position="396"/>
    </location>
</feature>
<dbReference type="PANTHER" id="PTHR40448">
    <property type="entry name" value="TWO-COMPONENT SENSOR HISTIDINE KINASE"/>
    <property type="match status" value="1"/>
</dbReference>
<dbReference type="AlphaFoldDB" id="A0A9D1A059"/>
<feature type="transmembrane region" description="Helical" evidence="1">
    <location>
        <begin position="152"/>
        <end position="175"/>
    </location>
</feature>
<keyword evidence="1" id="KW-0472">Membrane</keyword>
<comment type="caution">
    <text evidence="3">The sequence shown here is derived from an EMBL/GenBank/DDBJ whole genome shotgun (WGS) entry which is preliminary data.</text>
</comment>
<dbReference type="Proteomes" id="UP000886886">
    <property type="component" value="Unassembled WGS sequence"/>
</dbReference>
<reference evidence="3" key="1">
    <citation type="submission" date="2020-10" db="EMBL/GenBank/DDBJ databases">
        <authorList>
            <person name="Gilroy R."/>
        </authorList>
    </citation>
    <scope>NUCLEOTIDE SEQUENCE</scope>
    <source>
        <strain evidence="3">ChiSjej3B21-11622</strain>
    </source>
</reference>
<dbReference type="SUPFAM" id="SSF55874">
    <property type="entry name" value="ATPase domain of HSP90 chaperone/DNA topoisomerase II/histidine kinase"/>
    <property type="match status" value="1"/>
</dbReference>
<evidence type="ECO:0000259" key="2">
    <source>
        <dbReference type="Pfam" id="PF14501"/>
    </source>
</evidence>
<sequence>MKKIFLFLCILFFVIFIAPLGQITTFLLLFINCILITVLSQNKLFSLCCSLWGYLCGIVINYFCLLAAQLIFSLSLEDVSLQYPLLFTAINIILVYAVLRSMRSLLERKFSLSTLTLPKLPLVFCFLGLLACCIIFITNFTYGEQIGYPNFIIRLNAVLFTAFFVFMGLLLYWIMREMKKNQEYRQRVEYLTAAQEYSATLEASYQELRKFKHDYYNLLLALSEPVKEGDLSVIQNFYCNGLYPLYEKMQSYSPEFSLESLQIPEVKGLCISKAFAAQSAGIAVKASVRSEIFAVRMEMIDFIRILGIYFDNAIEAARESREKKLEFSFLLEEDGVSFLLANTYRNNDLTLTQLSGCGYTTKGAGHGNGLAIVNDILKHYPEIEHQTSLKAGFVIQELRHL</sequence>
<organism evidence="3 4">
    <name type="scientific">Candidatus Limivivens merdigallinarum</name>
    <dbReference type="NCBI Taxonomy" id="2840859"/>
    <lineage>
        <taxon>Bacteria</taxon>
        <taxon>Bacillati</taxon>
        <taxon>Bacillota</taxon>
        <taxon>Clostridia</taxon>
        <taxon>Lachnospirales</taxon>
        <taxon>Lachnospiraceae</taxon>
        <taxon>Lachnospiraceae incertae sedis</taxon>
        <taxon>Candidatus Limivivens</taxon>
    </lineage>
</organism>
<evidence type="ECO:0000256" key="1">
    <source>
        <dbReference type="SAM" id="Phobius"/>
    </source>
</evidence>
<dbReference type="InterPro" id="IPR032834">
    <property type="entry name" value="NatK-like_C"/>
</dbReference>